<dbReference type="EMBL" id="FWXF01000001">
    <property type="protein sequence ID" value="SMC17152.1"/>
    <property type="molecule type" value="Genomic_DNA"/>
</dbReference>
<dbReference type="STRING" id="1121390.SAMN02746041_00239"/>
<dbReference type="OrthoDB" id="5494978at2"/>
<feature type="coiled-coil region" evidence="1">
    <location>
        <begin position="77"/>
        <end position="104"/>
    </location>
</feature>
<sequence length="351" mass="38560">MKRSVTLFLTLLLVVSYLGLPGCGSGPDIVSEEKKPGQEYSAAEVREILIDHPFLLSGDYFRERRDLKPMVLGSVLSQAQEESTEELKAQLKEKEKRLARLEKAVFQGRRPALPAEALRIKVGFLVDPQKVPAHLADRLLAQADRLAVTYDVLFVHHRDLEQVLSGTDCLQKRDLACITRIAAIYPGTRFICLVESVSVPASLPGTASARFGLVDAGIGYRYPLVQMEMPVKSDADVATFLELMVRRSYEQALDKKSTMPWVTHVFSGQSGQWFVSAGNRSGLLVGDLLDVVSEGKLVKAPTGVPAAWIPGPPKGRLRVERLFGDDLAIATLVSGDPPQMSDYLIPVRAKP</sequence>
<reference evidence="2 3" key="1">
    <citation type="submission" date="2017-04" db="EMBL/GenBank/DDBJ databases">
        <authorList>
            <person name="Afonso C.L."/>
            <person name="Miller P.J."/>
            <person name="Scott M.A."/>
            <person name="Spackman E."/>
            <person name="Goraichik I."/>
            <person name="Dimitrov K.M."/>
            <person name="Suarez D.L."/>
            <person name="Swayne D.E."/>
        </authorList>
    </citation>
    <scope>NUCLEOTIDE SEQUENCE [LARGE SCALE GENOMIC DNA]</scope>
    <source>
        <strain evidence="2 3">DSM 13146</strain>
    </source>
</reference>
<protein>
    <submittedName>
        <fullName evidence="2">Uncharacterized protein</fullName>
    </submittedName>
</protein>
<name>A0A1W1WZJ6_9BACT</name>
<evidence type="ECO:0000313" key="2">
    <source>
        <dbReference type="EMBL" id="SMC17152.1"/>
    </source>
</evidence>
<keyword evidence="3" id="KW-1185">Reference proteome</keyword>
<evidence type="ECO:0000256" key="1">
    <source>
        <dbReference type="SAM" id="Coils"/>
    </source>
</evidence>
<dbReference type="Proteomes" id="UP000192783">
    <property type="component" value="Unassembled WGS sequence"/>
</dbReference>
<keyword evidence="1" id="KW-0175">Coiled coil</keyword>
<gene>
    <name evidence="2" type="ORF">SAMN02746041_00239</name>
</gene>
<accession>A0A1W1WZJ6</accession>
<evidence type="ECO:0000313" key="3">
    <source>
        <dbReference type="Proteomes" id="UP000192783"/>
    </source>
</evidence>
<dbReference type="RefSeq" id="WP_084055714.1">
    <property type="nucleotide sequence ID" value="NZ_FWXF01000001.1"/>
</dbReference>
<dbReference type="AlphaFoldDB" id="A0A1W1WZJ6"/>
<organism evidence="2 3">
    <name type="scientific">Desulfacinum hydrothermale DSM 13146</name>
    <dbReference type="NCBI Taxonomy" id="1121390"/>
    <lineage>
        <taxon>Bacteria</taxon>
        <taxon>Pseudomonadati</taxon>
        <taxon>Thermodesulfobacteriota</taxon>
        <taxon>Syntrophobacteria</taxon>
        <taxon>Syntrophobacterales</taxon>
        <taxon>Syntrophobacteraceae</taxon>
        <taxon>Desulfacinum</taxon>
    </lineage>
</organism>
<proteinExistence type="predicted"/>